<dbReference type="InterPro" id="IPR000413">
    <property type="entry name" value="Integrin_alpha"/>
</dbReference>
<keyword evidence="2" id="KW-0677">Repeat</keyword>
<evidence type="ECO:0000256" key="2">
    <source>
        <dbReference type="ARBA" id="ARBA00022737"/>
    </source>
</evidence>
<proteinExistence type="predicted"/>
<dbReference type="GO" id="GO:0007155">
    <property type="term" value="P:cell adhesion"/>
    <property type="evidence" value="ECO:0007669"/>
    <property type="project" value="InterPro"/>
</dbReference>
<dbReference type="PANTHER" id="PTHR23221:SF7">
    <property type="entry name" value="PHOSPHATIDYLINOSITOL-GLYCAN-SPECIFIC PHOSPHOLIPASE D"/>
    <property type="match status" value="1"/>
</dbReference>
<dbReference type="SMART" id="SM00191">
    <property type="entry name" value="Int_alpha"/>
    <property type="match status" value="5"/>
</dbReference>
<dbReference type="PANTHER" id="PTHR23221">
    <property type="entry name" value="GLYCOSYLPHOSPHATIDYLINOSITOL PHOSPHOLIPASE D"/>
    <property type="match status" value="1"/>
</dbReference>
<sequence>MRRRRFGSRLGLAVAVAVAGAVVGPVSAHAAGTESAGATSVRADFNGDGYADLAVAAPLGRIGGSNGAGYAGAGYVSVVYGSSKGLDTRHRQLISQDTPGIPGAAESGDWFGWGLSFGDLDGDGYTDLVVGAPQEAVGTVRQAGTLTAVWGGKTGLSGGKVVATGAALDPVEPRHATVGDFNGDGHLDVAADHHLLSGPFTRTAGAAAIGKLALDADYDTDTPPHTDDVAAGDIDHDGITDLVALIHTPDEEGPGVGYRVEYLRGTRQGLSAPVELTRADGTLVPGGSSLGIGDVDKDGYADLVIGRPVGARGEESVEPALLGGQVGVVYGSASGPDISRTTVINQNTAGVPGVSEKGDHFGLGIAVGDTDGDGYADVAVGAPGEAIGTVASAGAVAVLRGGASGLTGKGAVSFSQNATGVPGTAEKGDLFGRYTSLADTNHDGRAELYVAAHGENTYDGAVWAFRSTASGPTASGSLSFGPATLGAPVTDAWFGYGFAH</sequence>
<dbReference type="PROSITE" id="PS51470">
    <property type="entry name" value="FG_GAP"/>
    <property type="match status" value="2"/>
</dbReference>
<evidence type="ECO:0000256" key="3">
    <source>
        <dbReference type="ARBA" id="ARBA00022801"/>
    </source>
</evidence>
<keyword evidence="4" id="KW-0325">Glycoprotein</keyword>
<accession>A0AAU3HYL0</accession>
<dbReference type="GO" id="GO:0016787">
    <property type="term" value="F:hydrolase activity"/>
    <property type="evidence" value="ECO:0007669"/>
    <property type="project" value="UniProtKB-KW"/>
</dbReference>
<dbReference type="Gene3D" id="2.130.10.130">
    <property type="entry name" value="Integrin alpha, N-terminal"/>
    <property type="match status" value="4"/>
</dbReference>
<protein>
    <submittedName>
        <fullName evidence="6">VCBS repeat-containing protein</fullName>
    </submittedName>
</protein>
<dbReference type="InterPro" id="IPR013517">
    <property type="entry name" value="FG-GAP"/>
</dbReference>
<dbReference type="EMBL" id="CP109546">
    <property type="protein sequence ID" value="WTZ10098.1"/>
    <property type="molecule type" value="Genomic_DNA"/>
</dbReference>
<keyword evidence="3" id="KW-0378">Hydrolase</keyword>
<feature type="chain" id="PRO_5043480470" evidence="5">
    <location>
        <begin position="31"/>
        <end position="500"/>
    </location>
</feature>
<dbReference type="GO" id="GO:0008305">
    <property type="term" value="C:integrin complex"/>
    <property type="evidence" value="ECO:0007669"/>
    <property type="project" value="InterPro"/>
</dbReference>
<dbReference type="AlphaFoldDB" id="A0AAU3HYL0"/>
<name>A0AAU3HYL0_9ACTN</name>
<evidence type="ECO:0000256" key="4">
    <source>
        <dbReference type="ARBA" id="ARBA00023180"/>
    </source>
</evidence>
<dbReference type="InterPro" id="IPR028994">
    <property type="entry name" value="Integrin_alpha_N"/>
</dbReference>
<feature type="signal peptide" evidence="5">
    <location>
        <begin position="1"/>
        <end position="30"/>
    </location>
</feature>
<evidence type="ECO:0000313" key="6">
    <source>
        <dbReference type="EMBL" id="WTZ10098.1"/>
    </source>
</evidence>
<dbReference type="InterPro" id="IPR013519">
    <property type="entry name" value="Int_alpha_beta-p"/>
</dbReference>
<dbReference type="SUPFAM" id="SSF69318">
    <property type="entry name" value="Integrin alpha N-terminal domain"/>
    <property type="match status" value="2"/>
</dbReference>
<dbReference type="PRINTS" id="PR01185">
    <property type="entry name" value="INTEGRINA"/>
</dbReference>
<dbReference type="Pfam" id="PF01839">
    <property type="entry name" value="FG-GAP"/>
    <property type="match status" value="5"/>
</dbReference>
<evidence type="ECO:0000256" key="1">
    <source>
        <dbReference type="ARBA" id="ARBA00022729"/>
    </source>
</evidence>
<gene>
    <name evidence="6" type="ORF">OG699_20155</name>
</gene>
<keyword evidence="1 5" id="KW-0732">Signal</keyword>
<organism evidence="6">
    <name type="scientific">Streptomyces sp. NBC_01393</name>
    <dbReference type="NCBI Taxonomy" id="2903851"/>
    <lineage>
        <taxon>Bacteria</taxon>
        <taxon>Bacillati</taxon>
        <taxon>Actinomycetota</taxon>
        <taxon>Actinomycetes</taxon>
        <taxon>Kitasatosporales</taxon>
        <taxon>Streptomycetaceae</taxon>
        <taxon>Streptomyces</taxon>
    </lineage>
</organism>
<evidence type="ECO:0000256" key="5">
    <source>
        <dbReference type="SAM" id="SignalP"/>
    </source>
</evidence>
<reference evidence="6" key="1">
    <citation type="submission" date="2022-10" db="EMBL/GenBank/DDBJ databases">
        <title>The complete genomes of actinobacterial strains from the NBC collection.</title>
        <authorList>
            <person name="Joergensen T.S."/>
            <person name="Alvarez Arevalo M."/>
            <person name="Sterndorff E.B."/>
            <person name="Faurdal D."/>
            <person name="Vuksanovic O."/>
            <person name="Mourched A.-S."/>
            <person name="Charusanti P."/>
            <person name="Shaw S."/>
            <person name="Blin K."/>
            <person name="Weber T."/>
        </authorList>
    </citation>
    <scope>NUCLEOTIDE SEQUENCE</scope>
    <source>
        <strain evidence="6">NBC_01393</strain>
    </source>
</reference>